<feature type="compositionally biased region" description="Polar residues" evidence="1">
    <location>
        <begin position="213"/>
        <end position="229"/>
    </location>
</feature>
<organism evidence="2 3">
    <name type="scientific">Saprolegnia parasitica (strain CBS 223.65)</name>
    <dbReference type="NCBI Taxonomy" id="695850"/>
    <lineage>
        <taxon>Eukaryota</taxon>
        <taxon>Sar</taxon>
        <taxon>Stramenopiles</taxon>
        <taxon>Oomycota</taxon>
        <taxon>Saprolegniomycetes</taxon>
        <taxon>Saprolegniales</taxon>
        <taxon>Saprolegniaceae</taxon>
        <taxon>Saprolegnia</taxon>
    </lineage>
</organism>
<dbReference type="VEuPathDB" id="FungiDB:SPRG_17859"/>
<sequence>MGCTSSTVKRELAALKEAEKAHADELLKLQDERRMLQYKVTVLEEMVATAHIEAHEKSQVAAKCEERMKAMKWEMVRQSLPHSPRQPVSWELKEGSVRSPTNQETTDTPDPVGLETKPSLIPKPETKAESKIDATATFKKAVSRTSTLEKTKKPTTNEPLTQRETKKPSLSRGSSASDMSLDGPASGIPKPNGISKRSDDESKALPKGELRKPSSNKSITSLKSMSSIGKGSMRESKAPRSEKEPESEDDDDFIKEIHDNDDVVSVGSSSKGHRK</sequence>
<accession>A0A067BE63</accession>
<dbReference type="EMBL" id="KK584004">
    <property type="protein sequence ID" value="KDO16644.1"/>
    <property type="molecule type" value="Genomic_DNA"/>
</dbReference>
<feature type="compositionally biased region" description="Basic and acidic residues" evidence="1">
    <location>
        <begin position="232"/>
        <end position="244"/>
    </location>
</feature>
<reference evidence="2 3" key="1">
    <citation type="journal article" date="2013" name="PLoS Genet.">
        <title>Distinctive expansion of potential virulence genes in the genome of the oomycete fish pathogen Saprolegnia parasitica.</title>
        <authorList>
            <person name="Jiang R.H."/>
            <person name="de Bruijn I."/>
            <person name="Haas B.J."/>
            <person name="Belmonte R."/>
            <person name="Lobach L."/>
            <person name="Christie J."/>
            <person name="van den Ackerveken G."/>
            <person name="Bottin A."/>
            <person name="Bulone V."/>
            <person name="Diaz-Moreno S.M."/>
            <person name="Dumas B."/>
            <person name="Fan L."/>
            <person name="Gaulin E."/>
            <person name="Govers F."/>
            <person name="Grenville-Briggs L.J."/>
            <person name="Horner N.R."/>
            <person name="Levin J.Z."/>
            <person name="Mammella M."/>
            <person name="Meijer H.J."/>
            <person name="Morris P."/>
            <person name="Nusbaum C."/>
            <person name="Oome S."/>
            <person name="Phillips A.J."/>
            <person name="van Rooyen D."/>
            <person name="Rzeszutek E."/>
            <person name="Saraiva M."/>
            <person name="Secombes C.J."/>
            <person name="Seidl M.F."/>
            <person name="Snel B."/>
            <person name="Stassen J.H."/>
            <person name="Sykes S."/>
            <person name="Tripathy S."/>
            <person name="van den Berg H."/>
            <person name="Vega-Arreguin J.C."/>
            <person name="Wawra S."/>
            <person name="Young S.K."/>
            <person name="Zeng Q."/>
            <person name="Dieguez-Uribeondo J."/>
            <person name="Russ C."/>
            <person name="Tyler B.M."/>
            <person name="van West P."/>
        </authorList>
    </citation>
    <scope>NUCLEOTIDE SEQUENCE [LARGE SCALE GENOMIC DNA]</scope>
    <source>
        <strain evidence="2 3">CBS 223.65</strain>
    </source>
</reference>
<dbReference type="Proteomes" id="UP000030745">
    <property type="component" value="Unassembled WGS sequence"/>
</dbReference>
<gene>
    <name evidence="2" type="ORF">SPRG_17859</name>
</gene>
<dbReference type="OrthoDB" id="79839at2759"/>
<dbReference type="AlphaFoldDB" id="A0A067BE63"/>
<proteinExistence type="predicted"/>
<dbReference type="KEGG" id="spar:SPRG_17859"/>
<feature type="compositionally biased region" description="Low complexity" evidence="1">
    <location>
        <begin position="263"/>
        <end position="275"/>
    </location>
</feature>
<dbReference type="RefSeq" id="XP_012212647.1">
    <property type="nucleotide sequence ID" value="XM_012357257.1"/>
</dbReference>
<keyword evidence="3" id="KW-1185">Reference proteome</keyword>
<feature type="compositionally biased region" description="Basic and acidic residues" evidence="1">
    <location>
        <begin position="196"/>
        <end position="212"/>
    </location>
</feature>
<dbReference type="GeneID" id="24139387"/>
<evidence type="ECO:0000313" key="2">
    <source>
        <dbReference type="EMBL" id="KDO16644.1"/>
    </source>
</evidence>
<feature type="compositionally biased region" description="Polar residues" evidence="1">
    <location>
        <begin position="98"/>
        <end position="108"/>
    </location>
</feature>
<name>A0A067BE63_SAPPC</name>
<protein>
    <submittedName>
        <fullName evidence="2">Uncharacterized protein</fullName>
    </submittedName>
</protein>
<evidence type="ECO:0000256" key="1">
    <source>
        <dbReference type="SAM" id="MobiDB-lite"/>
    </source>
</evidence>
<feature type="region of interest" description="Disordered" evidence="1">
    <location>
        <begin position="77"/>
        <end position="275"/>
    </location>
</feature>
<evidence type="ECO:0000313" key="3">
    <source>
        <dbReference type="Proteomes" id="UP000030745"/>
    </source>
</evidence>